<feature type="domain" description="DUF5979" evidence="4">
    <location>
        <begin position="1216"/>
        <end position="1314"/>
    </location>
</feature>
<feature type="signal peptide" evidence="3">
    <location>
        <begin position="1"/>
        <end position="18"/>
    </location>
</feature>
<feature type="domain" description="DUF5979" evidence="4">
    <location>
        <begin position="1775"/>
        <end position="1853"/>
    </location>
</feature>
<feature type="compositionally biased region" description="Polar residues" evidence="1">
    <location>
        <begin position="1154"/>
        <end position="1164"/>
    </location>
</feature>
<evidence type="ECO:0000256" key="2">
    <source>
        <dbReference type="SAM" id="Phobius"/>
    </source>
</evidence>
<evidence type="ECO:0000256" key="3">
    <source>
        <dbReference type="SAM" id="SignalP"/>
    </source>
</evidence>
<feature type="domain" description="DUF5979" evidence="4">
    <location>
        <begin position="767"/>
        <end position="896"/>
    </location>
</feature>
<feature type="domain" description="DUF5979" evidence="4">
    <location>
        <begin position="492"/>
        <end position="628"/>
    </location>
</feature>
<keyword evidence="3" id="KW-0732">Signal</keyword>
<dbReference type="OrthoDB" id="3727282at2"/>
<reference evidence="5 6" key="1">
    <citation type="submission" date="2019-06" db="EMBL/GenBank/DDBJ databases">
        <title>Sequencing the genomes of 1000 actinobacteria strains.</title>
        <authorList>
            <person name="Klenk H.-P."/>
        </authorList>
    </citation>
    <scope>NUCLEOTIDE SEQUENCE [LARGE SCALE GENOMIC DNA]</scope>
    <source>
        <strain evidence="5 6">DSM 8251</strain>
    </source>
</reference>
<comment type="caution">
    <text evidence="5">The sequence shown here is derived from an EMBL/GenBank/DDBJ whole genome shotgun (WGS) entry which is preliminary data.</text>
</comment>
<dbReference type="Gene3D" id="2.60.40.1140">
    <property type="entry name" value="Collagen-binding surface protein Cna, B-type domain"/>
    <property type="match status" value="1"/>
</dbReference>
<organism evidence="5 6">
    <name type="scientific">Propioniferax innocua</name>
    <dbReference type="NCBI Taxonomy" id="1753"/>
    <lineage>
        <taxon>Bacteria</taxon>
        <taxon>Bacillati</taxon>
        <taxon>Actinomycetota</taxon>
        <taxon>Actinomycetes</taxon>
        <taxon>Propionibacteriales</taxon>
        <taxon>Propionibacteriaceae</taxon>
        <taxon>Propioniferax</taxon>
    </lineage>
</organism>
<evidence type="ECO:0000259" key="4">
    <source>
        <dbReference type="Pfam" id="PF19407"/>
    </source>
</evidence>
<sequence length="2081" mass="220814">MSTCIKQFLAVTMVVALAATFSLIPGFIAPPTPAAAATPATPPADKGWNTNGSTWQFGDCSIRNRGGNAPEVTKYGDELCWIDMKEATSLSGPKTVTKDLGRYTMTYTLDVVFRDRTINAVDTTHFEAGPLPYVPNWKRIAVGTNARNATSATVGNDAFGLDDRSVFGNTVNGVNYFLPESGDPNQPVVKVDHGDPSRNTSEFTLRNIKVTDKFTGQAVADPRFVVADAQQTTFGAGSEVFQVDGRTSTTAQYTRLTPQTADYKAACADDPRWAADNNDIFGPTTTEKRYNNFMFPAGDFMCYEYSGLVRGTVNAGTFMVSLNNPSDLSIRLGSWSFQGFALALDMGRMRGNVTADTDQEKLATGQTTDFDFKMGVRNADGTTTPAPWQGSDLYTQVMRSGTGSTSTDKQMFSSTASGTQSDRVFDRYDPVWTCTTPRGGTQTIRQGSVPAGYRLTDDPATKTSTLLVDNSENEPITCNVQWTPKFVAASLALSKVVSGTASRYAEVTDRTFDLSYTCVPPHDDSKTDQQAIDEFKAAYPLVPLTGTRRVQSGEQAKVEGLPAGSTCSVSEARSASPRADSGMDHDLTWQGASEDPNNTDTFAPVTLTLKPADDNTPLNRVDATNTYTAHTGTLTLTKTVTGDPVDVTFGTSKTYQFDVNCPTSGFRKTVALTLTGTDGSNSLTGTTSVTGVPTGRDCTVTPLTGLSPEEQQTVKFDDRTVTFDGQPTTPDGFGAYPFKLPDYPAGGTPTTSAIDIRAAYSWKTRSVKVSKQISGPGASMAKKEHASYPMRYSCSLPNDPSYSKAGVIDVASGDTASAAIDDVRVGAQCTIFEDTAAIRDREAAGSSSVLDKTTVTGSDANDQAVTLDNEEAKTRPVITVIDSNDANQNKVVVTNHFGNRLSTVNLTKLVDHGGLGVSLPTQYSLQFDCGVRTLETANGLEAVPLRGTATVTSDSSNGWKGATLLVADDARANTGPGGTMEVPYGNVCTLSEDRPDITSSGVLWSAKLPDVTIGESETNAEDGQVNDTTTDIEAVNLFRPTGDGLTIRRQIAANPQMSGPLNYTLTCTNGGERLPLTSAELTAADGSVSTIDITNGFTLDANEELRLPASAVPEGATCDLDARPYTDAMKTRTVGDVSFPVAWKYRVTYPSDADGTQSSNTGSSDGDPLSADIVVGSKSVVTITNDYDYTYGDATASKTVEFPGDPNSYISDARKEVKRSREFTVNLTCTAPYGGERTFTATVIAGSQTVDAKTLQANDIPIGSICTATEEASTSAVGIDLVQTVSVDGAPRDANGTSFEFNGNHSVEFINAYTRRLASVELNKIANTPIDLSAYRDQFHNHTFTMTCVDSQADGRPVLGTFTGTIQGPGQYTFEDVPVGAECSITGDQFGRLDLTETDDDGKKLETHLRPTSVDWTVARNDGTTEHDTTLTDETTTSMGFIVEEDAPDGEGNIVNLTNNYDWVTAPLTFSKTVTAHASEWDRLDATRPSFDFDYHCEGVGYSAGSTAGEQSMWETIPDTVTWDMLGDETTNPDGTVSRTYKTDKIHVPSGSLCTGTESEARDVPPVMTMSTSLNGEESSALTQRVEEGTVQPWDFTNTFSRMMVPVRLVAVKGGDAVSAIDPAATFVYNVSCDDGAQTTARVVSTLDGASADASVTGAMPPSGGEIIYLPADANCTVDGDVEGDGSSALAPNSAFEVTQGDRRPFMQFGQWNGATAVSTNPTVAGEDLKAADVTADMKDYQHTFKVPTGLAPSSTGEAVTIAGEATYMLDRVPVTFTKNVEGAPPEAGSFTFNATCTAGDTSVAQQFTVDAGETFTMGDVPVTGTCQFNETAQAEPLLDVQSHGKGWENVASTNVFGTPDEPGQHYVRGDVLPVADASTNSSDPSLWSLTAVNRYPSMKVDKVIDGTPISSVTGAVADTALLPHTADRMHFRYTIENTGAVAMSNIALTEPGLAGRTVVAADGSHVTIGADGAIPKTVCETSGSDLAVGGSSGCEFDVLITEPTTENFAYPAASDGVLTVTATTPSGTLTESDQYGALRPKESVAWLLPETGVQTLLWVLLIGLIILGIGLWKHLRETRS</sequence>
<feature type="region of interest" description="Disordered" evidence="1">
    <location>
        <begin position="1150"/>
        <end position="1169"/>
    </location>
</feature>
<feature type="domain" description="DUF5979" evidence="4">
    <location>
        <begin position="1469"/>
        <end position="1600"/>
    </location>
</feature>
<keyword evidence="2" id="KW-0812">Transmembrane</keyword>
<name>A0A542ZR94_9ACTN</name>
<dbReference type="Pfam" id="PF19407">
    <property type="entry name" value="DUF5979"/>
    <property type="match status" value="7"/>
</dbReference>
<feature type="domain" description="DUF5979" evidence="4">
    <location>
        <begin position="1340"/>
        <end position="1462"/>
    </location>
</feature>
<dbReference type="RefSeq" id="WP_142092668.1">
    <property type="nucleotide sequence ID" value="NZ_BAAAMD010000001.1"/>
</dbReference>
<feature type="transmembrane region" description="Helical" evidence="2">
    <location>
        <begin position="2056"/>
        <end position="2073"/>
    </location>
</feature>
<protein>
    <recommendedName>
        <fullName evidence="4">DUF5979 domain-containing protein</fullName>
    </recommendedName>
</protein>
<proteinExistence type="predicted"/>
<accession>A0A542ZR94</accession>
<dbReference type="EMBL" id="VFOR01000001">
    <property type="protein sequence ID" value="TQL62882.1"/>
    <property type="molecule type" value="Genomic_DNA"/>
</dbReference>
<feature type="domain" description="DUF5979" evidence="4">
    <location>
        <begin position="634"/>
        <end position="722"/>
    </location>
</feature>
<dbReference type="InterPro" id="IPR046022">
    <property type="entry name" value="DUF5979"/>
</dbReference>
<keyword evidence="2" id="KW-0472">Membrane</keyword>
<feature type="region of interest" description="Disordered" evidence="1">
    <location>
        <begin position="553"/>
        <end position="583"/>
    </location>
</feature>
<evidence type="ECO:0000313" key="6">
    <source>
        <dbReference type="Proteomes" id="UP000316196"/>
    </source>
</evidence>
<evidence type="ECO:0000313" key="5">
    <source>
        <dbReference type="EMBL" id="TQL62882.1"/>
    </source>
</evidence>
<keyword evidence="2" id="KW-1133">Transmembrane helix</keyword>
<keyword evidence="6" id="KW-1185">Reference proteome</keyword>
<gene>
    <name evidence="5" type="ORF">FB460_0673</name>
</gene>
<evidence type="ECO:0000256" key="1">
    <source>
        <dbReference type="SAM" id="MobiDB-lite"/>
    </source>
</evidence>
<feature type="chain" id="PRO_5039012976" description="DUF5979 domain-containing protein" evidence="3">
    <location>
        <begin position="19"/>
        <end position="2081"/>
    </location>
</feature>
<dbReference type="Proteomes" id="UP000316196">
    <property type="component" value="Unassembled WGS sequence"/>
</dbReference>